<protein>
    <recommendedName>
        <fullName evidence="1">SAC3/GANP/THP3 conserved domain-containing protein</fullName>
    </recommendedName>
</protein>
<dbReference type="STRING" id="296587.C1EC88"/>
<dbReference type="Pfam" id="PF03399">
    <property type="entry name" value="SAC3_GANP"/>
    <property type="match status" value="1"/>
</dbReference>
<dbReference type="PANTHER" id="PTHR12436:SF4">
    <property type="entry name" value="LEUKOCYTE RECEPTOR CLUSTER MEMBER 8"/>
    <property type="match status" value="1"/>
</dbReference>
<name>C1EC88_MICCC</name>
<dbReference type="InterPro" id="IPR045107">
    <property type="entry name" value="SAC3/GANP/THP3"/>
</dbReference>
<organism evidence="2 3">
    <name type="scientific">Micromonas commoda (strain RCC299 / NOUM17 / CCMP2709)</name>
    <name type="common">Picoplanktonic green alga</name>
    <dbReference type="NCBI Taxonomy" id="296587"/>
    <lineage>
        <taxon>Eukaryota</taxon>
        <taxon>Viridiplantae</taxon>
        <taxon>Chlorophyta</taxon>
        <taxon>Mamiellophyceae</taxon>
        <taxon>Mamiellales</taxon>
        <taxon>Mamiellaceae</taxon>
        <taxon>Micromonas</taxon>
    </lineage>
</organism>
<evidence type="ECO:0000313" key="2">
    <source>
        <dbReference type="EMBL" id="ACO65541.1"/>
    </source>
</evidence>
<dbReference type="eggNOG" id="KOG1861">
    <property type="taxonomic scope" value="Eukaryota"/>
</dbReference>
<dbReference type="EMBL" id="CP001329">
    <property type="protein sequence ID" value="ACO65541.1"/>
    <property type="molecule type" value="Genomic_DNA"/>
</dbReference>
<reference evidence="2 3" key="1">
    <citation type="journal article" date="2009" name="Science">
        <title>Green evolution and dynamic adaptations revealed by genomes of the marine picoeukaryotes Micromonas.</title>
        <authorList>
            <person name="Worden A.Z."/>
            <person name="Lee J.H."/>
            <person name="Mock T."/>
            <person name="Rouze P."/>
            <person name="Simmons M.P."/>
            <person name="Aerts A.L."/>
            <person name="Allen A.E."/>
            <person name="Cuvelier M.L."/>
            <person name="Derelle E."/>
            <person name="Everett M.V."/>
            <person name="Foulon E."/>
            <person name="Grimwood J."/>
            <person name="Gundlach H."/>
            <person name="Henrissat B."/>
            <person name="Napoli C."/>
            <person name="McDonald S.M."/>
            <person name="Parker M.S."/>
            <person name="Rombauts S."/>
            <person name="Salamov A."/>
            <person name="Von Dassow P."/>
            <person name="Badger J.H."/>
            <person name="Coutinho P.M."/>
            <person name="Demir E."/>
            <person name="Dubchak I."/>
            <person name="Gentemann C."/>
            <person name="Eikrem W."/>
            <person name="Gready J.E."/>
            <person name="John U."/>
            <person name="Lanier W."/>
            <person name="Lindquist E.A."/>
            <person name="Lucas S."/>
            <person name="Mayer K.F."/>
            <person name="Moreau H."/>
            <person name="Not F."/>
            <person name="Otillar R."/>
            <person name="Panaud O."/>
            <person name="Pangilinan J."/>
            <person name="Paulsen I."/>
            <person name="Piegu B."/>
            <person name="Poliakov A."/>
            <person name="Robbens S."/>
            <person name="Schmutz J."/>
            <person name="Toulza E."/>
            <person name="Wyss T."/>
            <person name="Zelensky A."/>
            <person name="Zhou K."/>
            <person name="Armbrust E.V."/>
            <person name="Bhattacharya D."/>
            <person name="Goodenough U.W."/>
            <person name="Van de Peer Y."/>
            <person name="Grigoriev I.V."/>
        </authorList>
    </citation>
    <scope>NUCLEOTIDE SEQUENCE [LARGE SCALE GENOMIC DNA]</scope>
    <source>
        <strain evidence="3">RCC299 / NOUM17</strain>
    </source>
</reference>
<dbReference type="PANTHER" id="PTHR12436">
    <property type="entry name" value="80 KDA MCM3-ASSOCIATED PROTEIN"/>
    <property type="match status" value="1"/>
</dbReference>
<dbReference type="InParanoid" id="C1EC88"/>
<dbReference type="Proteomes" id="UP000002009">
    <property type="component" value="Chromosome 9"/>
</dbReference>
<dbReference type="Gene3D" id="1.25.40.990">
    <property type="match status" value="1"/>
</dbReference>
<evidence type="ECO:0000313" key="3">
    <source>
        <dbReference type="Proteomes" id="UP000002009"/>
    </source>
</evidence>
<dbReference type="GO" id="GO:0005634">
    <property type="term" value="C:nucleus"/>
    <property type="evidence" value="ECO:0007669"/>
    <property type="project" value="TreeGrafter"/>
</dbReference>
<dbReference type="AlphaFoldDB" id="C1EC88"/>
<dbReference type="KEGG" id="mis:MICPUN_85328"/>
<dbReference type="InterPro" id="IPR005062">
    <property type="entry name" value="SAC3/GANP/THP3_conserved"/>
</dbReference>
<gene>
    <name evidence="2" type="ORF">MICPUN_85328</name>
</gene>
<sequence length="315" mass="34740">MKLVAAGVDNDEEKEEFWDSLTIRGTNTNLEKSYFRLTSAPDPATVRPQPVLEKALRRLKTEAAGESYFYLQDQMKALRQDLTVQRIRNSFTAEVYEHHARVALANQDLGEFNQCQTVLKTLYGEGVSGQEVEFLAYRVLYSAITGVTGSNINTVLSTACAMRTEPAIAHALAVRSALQDDNAVEYFRLLGAAPSLGHSGTGDLMSQRNEQVRFRHVTVACKAFQPRVPVAHLARVLGFTLHRAYVPGDGERDPPEDVDECVQWLEAHGAVVKDDGGVPSVDCKESAPRLFVPEDKNAVAHGDQTLDIADFMASF</sequence>
<dbReference type="GeneID" id="8246148"/>
<dbReference type="RefSeq" id="XP_002504283.1">
    <property type="nucleotide sequence ID" value="XM_002504237.1"/>
</dbReference>
<keyword evidence="3" id="KW-1185">Reference proteome</keyword>
<feature type="domain" description="SAC3/GANP/THP3 conserved" evidence="1">
    <location>
        <begin position="34"/>
        <end position="240"/>
    </location>
</feature>
<evidence type="ECO:0000259" key="1">
    <source>
        <dbReference type="Pfam" id="PF03399"/>
    </source>
</evidence>
<dbReference type="OrthoDB" id="498927at2759"/>
<accession>C1EC88</accession>
<proteinExistence type="predicted"/>
<dbReference type="OMA" id="ANYHRFF"/>